<evidence type="ECO:0000313" key="3">
    <source>
        <dbReference type="Proteomes" id="UP000030651"/>
    </source>
</evidence>
<keyword evidence="1" id="KW-1133">Transmembrane helix</keyword>
<gene>
    <name evidence="2" type="ORF">PFICI_05039</name>
</gene>
<feature type="transmembrane region" description="Helical" evidence="1">
    <location>
        <begin position="12"/>
        <end position="38"/>
    </location>
</feature>
<proteinExistence type="predicted"/>
<dbReference type="AlphaFoldDB" id="W3XAP1"/>
<evidence type="ECO:0000256" key="1">
    <source>
        <dbReference type="SAM" id="Phobius"/>
    </source>
</evidence>
<keyword evidence="1" id="KW-0812">Transmembrane</keyword>
<keyword evidence="1" id="KW-0472">Membrane</keyword>
<dbReference type="Proteomes" id="UP000030651">
    <property type="component" value="Unassembled WGS sequence"/>
</dbReference>
<dbReference type="HOGENOM" id="CLU_1806880_0_0_1"/>
<protein>
    <submittedName>
        <fullName evidence="2">Uncharacterized protein</fullName>
    </submittedName>
</protein>
<name>W3XAP1_PESFW</name>
<dbReference type="RefSeq" id="XP_007831811.1">
    <property type="nucleotide sequence ID" value="XM_007833620.1"/>
</dbReference>
<dbReference type="EMBL" id="KI912111">
    <property type="protein sequence ID" value="ETS83163.1"/>
    <property type="molecule type" value="Genomic_DNA"/>
</dbReference>
<reference evidence="3" key="1">
    <citation type="journal article" date="2015" name="BMC Genomics">
        <title>Genomic and transcriptomic analysis of the endophytic fungus Pestalotiopsis fici reveals its lifestyle and high potential for synthesis of natural products.</title>
        <authorList>
            <person name="Wang X."/>
            <person name="Zhang X."/>
            <person name="Liu L."/>
            <person name="Xiang M."/>
            <person name="Wang W."/>
            <person name="Sun X."/>
            <person name="Che Y."/>
            <person name="Guo L."/>
            <person name="Liu G."/>
            <person name="Guo L."/>
            <person name="Wang C."/>
            <person name="Yin W.B."/>
            <person name="Stadler M."/>
            <person name="Zhang X."/>
            <person name="Liu X."/>
        </authorList>
    </citation>
    <scope>NUCLEOTIDE SEQUENCE [LARGE SCALE GENOMIC DNA]</scope>
    <source>
        <strain evidence="3">W106-1 / CGMCC3.15140</strain>
    </source>
</reference>
<sequence length="143" mass="15892">MFNEGDETWTQIPVQALCAAELCIGIACACMPVIFVLFRGIPDKTARWYQEMRSWTYREVRSGSNTQADTEKGMVRPPHFPTGTLGGLKSSIRRVYVPKRSNRIPPSQGEVVTLATADYDYHAFLGQSSKSQGAMLEGRMEAA</sequence>
<organism evidence="2 3">
    <name type="scientific">Pestalotiopsis fici (strain W106-1 / CGMCC3.15140)</name>
    <dbReference type="NCBI Taxonomy" id="1229662"/>
    <lineage>
        <taxon>Eukaryota</taxon>
        <taxon>Fungi</taxon>
        <taxon>Dikarya</taxon>
        <taxon>Ascomycota</taxon>
        <taxon>Pezizomycotina</taxon>
        <taxon>Sordariomycetes</taxon>
        <taxon>Xylariomycetidae</taxon>
        <taxon>Amphisphaeriales</taxon>
        <taxon>Sporocadaceae</taxon>
        <taxon>Pestalotiopsis</taxon>
    </lineage>
</organism>
<evidence type="ECO:0000313" key="2">
    <source>
        <dbReference type="EMBL" id="ETS83163.1"/>
    </source>
</evidence>
<accession>W3XAP1</accession>
<dbReference type="InParanoid" id="W3XAP1"/>
<dbReference type="KEGG" id="pfy:PFICI_05039"/>
<dbReference type="OrthoDB" id="444631at2759"/>
<dbReference type="GeneID" id="19270052"/>
<keyword evidence="3" id="KW-1185">Reference proteome</keyword>